<evidence type="ECO:0000256" key="1">
    <source>
        <dbReference type="SAM" id="MobiDB-lite"/>
    </source>
</evidence>
<dbReference type="EMBL" id="CFOE01001413">
    <property type="protein sequence ID" value="CFE50766.1"/>
    <property type="molecule type" value="Genomic_DNA"/>
</dbReference>
<dbReference type="EMBL" id="CSBK01002507">
    <property type="protein sequence ID" value="COZ90084.1"/>
    <property type="molecule type" value="Genomic_DNA"/>
</dbReference>
<accession>A0A654TN92</accession>
<sequence length="55" mass="5618">MTRPDKTASVIPAIPTVVRVAKARPCKAMTKTTAATPNGPVDPSRITASARCGGP</sequence>
<protein>
    <submittedName>
        <fullName evidence="2">Uncharacterized protein</fullName>
    </submittedName>
</protein>
<organism evidence="2 5">
    <name type="scientific">Mycobacterium tuberculosis</name>
    <dbReference type="NCBI Taxonomy" id="1773"/>
    <lineage>
        <taxon>Bacteria</taxon>
        <taxon>Bacillati</taxon>
        <taxon>Actinomycetota</taxon>
        <taxon>Actinomycetes</taxon>
        <taxon>Mycobacteriales</taxon>
        <taxon>Mycobacteriaceae</taxon>
        <taxon>Mycobacterium</taxon>
        <taxon>Mycobacterium tuberculosis complex</taxon>
    </lineage>
</organism>
<name>A0A654TN92_MYCTX</name>
<evidence type="ECO:0000313" key="3">
    <source>
        <dbReference type="EMBL" id="COZ90084.1"/>
    </source>
</evidence>
<reference evidence="3" key="2">
    <citation type="submission" date="2015-03" db="EMBL/GenBank/DDBJ databases">
        <authorList>
            <consortium name="Pathogen Informatics"/>
            <person name="Murphy D."/>
        </authorList>
    </citation>
    <scope>NUCLEOTIDE SEQUENCE</scope>
    <source>
        <strain evidence="3">N09902308</strain>
    </source>
</reference>
<gene>
    <name evidence="2" type="ORF">ERS007681_04780</name>
    <name evidence="3" type="ORF">ERS007739_04235</name>
</gene>
<evidence type="ECO:0000313" key="5">
    <source>
        <dbReference type="Proteomes" id="UP000048289"/>
    </source>
</evidence>
<feature type="region of interest" description="Disordered" evidence="1">
    <location>
        <begin position="30"/>
        <end position="55"/>
    </location>
</feature>
<dbReference type="Proteomes" id="UP000048289">
    <property type="component" value="Unassembled WGS sequence"/>
</dbReference>
<evidence type="ECO:0000313" key="2">
    <source>
        <dbReference type="EMBL" id="CFE50766.1"/>
    </source>
</evidence>
<reference evidence="4 5" key="1">
    <citation type="submission" date="2015-03" db="EMBL/GenBank/DDBJ databases">
        <authorList>
            <consortium name="Pathogen Informatics"/>
        </authorList>
    </citation>
    <scope>NUCLEOTIDE SEQUENCE [LARGE SCALE GENOMIC DNA]</scope>
    <source>
        <strain evidence="2 5">G09901357</strain>
        <strain evidence="4">N09902308</strain>
    </source>
</reference>
<dbReference type="Proteomes" id="UP000039021">
    <property type="component" value="Unassembled WGS sequence"/>
</dbReference>
<dbReference type="AlphaFoldDB" id="A0A654TN92"/>
<proteinExistence type="predicted"/>
<evidence type="ECO:0000313" key="4">
    <source>
        <dbReference type="Proteomes" id="UP000039021"/>
    </source>
</evidence>